<evidence type="ECO:0000256" key="1">
    <source>
        <dbReference type="ARBA" id="ARBA00008226"/>
    </source>
</evidence>
<evidence type="ECO:0000256" key="7">
    <source>
        <dbReference type="ARBA" id="ARBA00023146"/>
    </source>
</evidence>
<comment type="similarity">
    <text evidence="1 9">Belongs to the class-II aminoacyl-tRNA synthetase family.</text>
</comment>
<dbReference type="Gene3D" id="3.40.50.800">
    <property type="entry name" value="Anticodon-binding domain"/>
    <property type="match status" value="1"/>
</dbReference>
<dbReference type="Pfam" id="PF13393">
    <property type="entry name" value="tRNA-synt_His"/>
    <property type="match status" value="1"/>
</dbReference>
<dbReference type="SUPFAM" id="SSF55681">
    <property type="entry name" value="Class II aaRS and biotin synthetases"/>
    <property type="match status" value="1"/>
</dbReference>
<dbReference type="InterPro" id="IPR041715">
    <property type="entry name" value="HisRS-like_core"/>
</dbReference>
<feature type="domain" description="Aminoacyl-transfer RNA synthetases class-II family profile" evidence="11">
    <location>
        <begin position="39"/>
        <end position="349"/>
    </location>
</feature>
<evidence type="ECO:0000256" key="5">
    <source>
        <dbReference type="ARBA" id="ARBA00022840"/>
    </source>
</evidence>
<evidence type="ECO:0000256" key="4">
    <source>
        <dbReference type="ARBA" id="ARBA00022741"/>
    </source>
</evidence>
<feature type="binding site" evidence="10">
    <location>
        <position position="128"/>
    </location>
    <ligand>
        <name>L-histidine</name>
        <dbReference type="ChEBI" id="CHEBI:57595"/>
    </ligand>
</feature>
<evidence type="ECO:0000256" key="2">
    <source>
        <dbReference type="ARBA" id="ARBA00011738"/>
    </source>
</evidence>
<dbReference type="Pfam" id="PF03129">
    <property type="entry name" value="HGTP_anticodon"/>
    <property type="match status" value="1"/>
</dbReference>
<organism evidence="12 13">
    <name type="scientific">Pseudobacteriovorax antillogorgiicola</name>
    <dbReference type="NCBI Taxonomy" id="1513793"/>
    <lineage>
        <taxon>Bacteria</taxon>
        <taxon>Pseudomonadati</taxon>
        <taxon>Bdellovibrionota</taxon>
        <taxon>Oligoflexia</taxon>
        <taxon>Oligoflexales</taxon>
        <taxon>Pseudobacteriovoracaceae</taxon>
        <taxon>Pseudobacteriovorax</taxon>
    </lineage>
</organism>
<accession>A0A1Y6BQG5</accession>
<dbReference type="GO" id="GO:0004821">
    <property type="term" value="F:histidine-tRNA ligase activity"/>
    <property type="evidence" value="ECO:0007669"/>
    <property type="project" value="UniProtKB-UniRule"/>
</dbReference>
<keyword evidence="4 9" id="KW-0547">Nucleotide-binding</keyword>
<dbReference type="InterPro" id="IPR033656">
    <property type="entry name" value="HisRS_anticodon"/>
</dbReference>
<comment type="catalytic activity">
    <reaction evidence="8 9">
        <text>tRNA(His) + L-histidine + ATP = L-histidyl-tRNA(His) + AMP + diphosphate + H(+)</text>
        <dbReference type="Rhea" id="RHEA:17313"/>
        <dbReference type="Rhea" id="RHEA-COMP:9665"/>
        <dbReference type="Rhea" id="RHEA-COMP:9689"/>
        <dbReference type="ChEBI" id="CHEBI:15378"/>
        <dbReference type="ChEBI" id="CHEBI:30616"/>
        <dbReference type="ChEBI" id="CHEBI:33019"/>
        <dbReference type="ChEBI" id="CHEBI:57595"/>
        <dbReference type="ChEBI" id="CHEBI:78442"/>
        <dbReference type="ChEBI" id="CHEBI:78527"/>
        <dbReference type="ChEBI" id="CHEBI:456215"/>
        <dbReference type="EC" id="6.1.1.21"/>
    </reaction>
</comment>
<proteinExistence type="inferred from homology"/>
<evidence type="ECO:0000313" key="13">
    <source>
        <dbReference type="Proteomes" id="UP000192907"/>
    </source>
</evidence>
<dbReference type="PANTHER" id="PTHR11476:SF7">
    <property type="entry name" value="HISTIDINE--TRNA LIGASE"/>
    <property type="match status" value="1"/>
</dbReference>
<comment type="subunit">
    <text evidence="2 9">Homodimer.</text>
</comment>
<dbReference type="CDD" id="cd00859">
    <property type="entry name" value="HisRS_anticodon"/>
    <property type="match status" value="1"/>
</dbReference>
<dbReference type="AlphaFoldDB" id="A0A1Y6BQG5"/>
<dbReference type="PIRSF" id="PIRSF001549">
    <property type="entry name" value="His-tRNA_synth"/>
    <property type="match status" value="1"/>
</dbReference>
<keyword evidence="13" id="KW-1185">Reference proteome</keyword>
<dbReference type="InterPro" id="IPR045864">
    <property type="entry name" value="aa-tRNA-synth_II/BPL/LPL"/>
</dbReference>
<keyword evidence="5 9" id="KW-0067">ATP-binding</keyword>
<evidence type="ECO:0000256" key="6">
    <source>
        <dbReference type="ARBA" id="ARBA00022917"/>
    </source>
</evidence>
<dbReference type="EC" id="6.1.1.21" evidence="9"/>
<keyword evidence="3 9" id="KW-0436">Ligase</keyword>
<dbReference type="Proteomes" id="UP000192907">
    <property type="component" value="Unassembled WGS sequence"/>
</dbReference>
<dbReference type="SUPFAM" id="SSF52954">
    <property type="entry name" value="Class II aaRS ABD-related"/>
    <property type="match status" value="1"/>
</dbReference>
<evidence type="ECO:0000256" key="10">
    <source>
        <dbReference type="PIRSR" id="PIRSR001549-1"/>
    </source>
</evidence>
<dbReference type="PANTHER" id="PTHR11476">
    <property type="entry name" value="HISTIDYL-TRNA SYNTHETASE"/>
    <property type="match status" value="1"/>
</dbReference>
<protein>
    <recommendedName>
        <fullName evidence="9">Histidine--tRNA ligase</fullName>
        <ecNumber evidence="9">6.1.1.21</ecNumber>
    </recommendedName>
    <alternativeName>
        <fullName evidence="9">Histidyl-tRNA synthetase</fullName>
        <shortName evidence="9">HisRS</shortName>
    </alternativeName>
</protein>
<sequence>MAKKDRVPAKTLKGFRDFSPSLALRRKAITDHIWHHAIQSGFEPIETPVLEYAETLLGSGGEEADKEVYLFEDHGGRRVGLRFDLTVPFSRFVAENQGTLTMPFKRVQIGNSYRGEKPQKGRYREFCQADVDIVGVDSLAADVEIITNIAVNLDQFVPSSFTMLIGHRVLLSALIKASLPNVDGDGEIKVLIALDKLAKVGDEKVLELILEVQGTTEEGAQSLLKVVTAKDVQGDSDLNLVRSTLASQEEALGEIDRLDQTLSILRDLKISKGKIRLDLSIARGLGYYTGIVFETFLDDLPNFGSISSGGRYNGLVSRFSKQEIPGIGGSIGVDRLLAALDELEKASEPERGGIFVAVATEDARAYGFRIVQELRGAGLKADIALKPGKLAQQFKYADKKHFAKVVTVGDEELAQETYSIKDLDSGVEEKQLPLVDMVASMKPH</sequence>
<reference evidence="13" key="1">
    <citation type="submission" date="2017-04" db="EMBL/GenBank/DDBJ databases">
        <authorList>
            <person name="Varghese N."/>
            <person name="Submissions S."/>
        </authorList>
    </citation>
    <scope>NUCLEOTIDE SEQUENCE [LARGE SCALE GENOMIC DNA]</scope>
    <source>
        <strain evidence="13">RKEM611</strain>
    </source>
</reference>
<comment type="subcellular location">
    <subcellularLocation>
        <location evidence="9">Cytoplasm</location>
    </subcellularLocation>
</comment>
<dbReference type="GO" id="GO:0005737">
    <property type="term" value="C:cytoplasm"/>
    <property type="evidence" value="ECO:0007669"/>
    <property type="project" value="UniProtKB-SubCell"/>
</dbReference>
<dbReference type="InterPro" id="IPR006195">
    <property type="entry name" value="aa-tRNA-synth_II"/>
</dbReference>
<feature type="binding site" evidence="10">
    <location>
        <begin position="287"/>
        <end position="288"/>
    </location>
    <ligand>
        <name>L-histidine</name>
        <dbReference type="ChEBI" id="CHEBI:57595"/>
    </ligand>
</feature>
<dbReference type="InterPro" id="IPR004516">
    <property type="entry name" value="HisRS/HisZ"/>
</dbReference>
<dbReference type="InterPro" id="IPR036621">
    <property type="entry name" value="Anticodon-bd_dom_sf"/>
</dbReference>
<keyword evidence="6 9" id="KW-0648">Protein biosynthesis</keyword>
<gene>
    <name evidence="9" type="primary">hisS</name>
    <name evidence="12" type="ORF">SAMN06296036_10733</name>
</gene>
<name>A0A1Y6BQG5_9BACT</name>
<dbReference type="HAMAP" id="MF_00127">
    <property type="entry name" value="His_tRNA_synth"/>
    <property type="match status" value="1"/>
</dbReference>
<evidence type="ECO:0000256" key="9">
    <source>
        <dbReference type="HAMAP-Rule" id="MF_00127"/>
    </source>
</evidence>
<dbReference type="GO" id="GO:0005524">
    <property type="term" value="F:ATP binding"/>
    <property type="evidence" value="ECO:0007669"/>
    <property type="project" value="UniProtKB-UniRule"/>
</dbReference>
<feature type="binding site" evidence="10">
    <location>
        <position position="132"/>
    </location>
    <ligand>
        <name>L-histidine</name>
        <dbReference type="ChEBI" id="CHEBI:57595"/>
    </ligand>
</feature>
<keyword evidence="9" id="KW-0963">Cytoplasm</keyword>
<dbReference type="NCBIfam" id="TIGR00442">
    <property type="entry name" value="hisS"/>
    <property type="match status" value="1"/>
</dbReference>
<dbReference type="Gene3D" id="3.30.930.10">
    <property type="entry name" value="Bira Bifunctional Protein, Domain 2"/>
    <property type="match status" value="1"/>
</dbReference>
<feature type="binding site" evidence="10">
    <location>
        <begin position="84"/>
        <end position="86"/>
    </location>
    <ligand>
        <name>L-histidine</name>
        <dbReference type="ChEBI" id="CHEBI:57595"/>
    </ligand>
</feature>
<evidence type="ECO:0000313" key="12">
    <source>
        <dbReference type="EMBL" id="SMF20492.1"/>
    </source>
</evidence>
<dbReference type="PROSITE" id="PS50862">
    <property type="entry name" value="AA_TRNA_LIGASE_II"/>
    <property type="match status" value="1"/>
</dbReference>
<keyword evidence="7 9" id="KW-0030">Aminoacyl-tRNA synthetase</keyword>
<dbReference type="InterPro" id="IPR015807">
    <property type="entry name" value="His-tRNA-ligase"/>
</dbReference>
<feature type="binding site" evidence="10">
    <location>
        <position position="114"/>
    </location>
    <ligand>
        <name>L-histidine</name>
        <dbReference type="ChEBI" id="CHEBI:57595"/>
    </ligand>
</feature>
<dbReference type="CDD" id="cd00773">
    <property type="entry name" value="HisRS-like_core"/>
    <property type="match status" value="1"/>
</dbReference>
<dbReference type="EMBL" id="FWZT01000007">
    <property type="protein sequence ID" value="SMF20492.1"/>
    <property type="molecule type" value="Genomic_DNA"/>
</dbReference>
<evidence type="ECO:0000256" key="3">
    <source>
        <dbReference type="ARBA" id="ARBA00022598"/>
    </source>
</evidence>
<dbReference type="InterPro" id="IPR004154">
    <property type="entry name" value="Anticodon-bd"/>
</dbReference>
<dbReference type="STRING" id="1513793.SAMN06296036_10733"/>
<dbReference type="GO" id="GO:0006427">
    <property type="term" value="P:histidyl-tRNA aminoacylation"/>
    <property type="evidence" value="ECO:0007669"/>
    <property type="project" value="UniProtKB-UniRule"/>
</dbReference>
<evidence type="ECO:0000256" key="8">
    <source>
        <dbReference type="ARBA" id="ARBA00047639"/>
    </source>
</evidence>
<evidence type="ECO:0000259" key="11">
    <source>
        <dbReference type="PROSITE" id="PS50862"/>
    </source>
</evidence>
<feature type="binding site" evidence="10">
    <location>
        <position position="283"/>
    </location>
    <ligand>
        <name>L-histidine</name>
        <dbReference type="ChEBI" id="CHEBI:57595"/>
    </ligand>
</feature>